<reference evidence="7 8" key="1">
    <citation type="submission" date="2019-04" db="EMBL/GenBank/DDBJ databases">
        <title>Rhodococcus oryzae sp. nov., a novel actinomycete isolated from rhizosphere soil of rice (Oryza sativa L.).</title>
        <authorList>
            <person name="Li C."/>
        </authorList>
    </citation>
    <scope>NUCLEOTIDE SEQUENCE [LARGE SCALE GENOMIC DNA]</scope>
    <source>
        <strain evidence="7 8">NEAU-CX67</strain>
    </source>
</reference>
<dbReference type="PROSITE" id="PS00455">
    <property type="entry name" value="AMP_BINDING"/>
    <property type="match status" value="1"/>
</dbReference>
<dbReference type="PANTHER" id="PTHR43859">
    <property type="entry name" value="ACYL-ACTIVATING ENZYME"/>
    <property type="match status" value="1"/>
</dbReference>
<proteinExistence type="inferred from homology"/>
<dbReference type="Pfam" id="PF00501">
    <property type="entry name" value="AMP-binding"/>
    <property type="match status" value="1"/>
</dbReference>
<evidence type="ECO:0000259" key="6">
    <source>
        <dbReference type="Pfam" id="PF13193"/>
    </source>
</evidence>
<organism evidence="7 8">
    <name type="scientific">Rhodococcus oryzae</name>
    <dbReference type="NCBI Taxonomy" id="2571143"/>
    <lineage>
        <taxon>Bacteria</taxon>
        <taxon>Bacillati</taxon>
        <taxon>Actinomycetota</taxon>
        <taxon>Actinomycetes</taxon>
        <taxon>Mycobacteriales</taxon>
        <taxon>Nocardiaceae</taxon>
        <taxon>Rhodococcus</taxon>
    </lineage>
</organism>
<accession>A0ABY2RQP2</accession>
<dbReference type="InterPro" id="IPR020845">
    <property type="entry name" value="AMP-binding_CS"/>
</dbReference>
<keyword evidence="4" id="KW-0443">Lipid metabolism</keyword>
<evidence type="ECO:0000256" key="4">
    <source>
        <dbReference type="ARBA" id="ARBA00023098"/>
    </source>
</evidence>
<dbReference type="NCBIfam" id="NF004837">
    <property type="entry name" value="PRK06187.1"/>
    <property type="match status" value="1"/>
</dbReference>
<dbReference type="InterPro" id="IPR042099">
    <property type="entry name" value="ANL_N_sf"/>
</dbReference>
<dbReference type="SUPFAM" id="SSF56801">
    <property type="entry name" value="Acetyl-CoA synthetase-like"/>
    <property type="match status" value="1"/>
</dbReference>
<comment type="caution">
    <text evidence="7">The sequence shown here is derived from an EMBL/GenBank/DDBJ whole genome shotgun (WGS) entry which is preliminary data.</text>
</comment>
<evidence type="ECO:0000259" key="5">
    <source>
        <dbReference type="Pfam" id="PF00501"/>
    </source>
</evidence>
<evidence type="ECO:0000256" key="1">
    <source>
        <dbReference type="ARBA" id="ARBA00006432"/>
    </source>
</evidence>
<dbReference type="Gene3D" id="3.40.50.12780">
    <property type="entry name" value="N-terminal domain of ligase-like"/>
    <property type="match status" value="1"/>
</dbReference>
<feature type="domain" description="AMP-binding enzyme C-terminal" evidence="6">
    <location>
        <begin position="448"/>
        <end position="523"/>
    </location>
</feature>
<keyword evidence="2 7" id="KW-0436">Ligase</keyword>
<comment type="similarity">
    <text evidence="1">Belongs to the ATP-dependent AMP-binding enzyme family.</text>
</comment>
<evidence type="ECO:0000313" key="7">
    <source>
        <dbReference type="EMBL" id="TJZ80303.1"/>
    </source>
</evidence>
<dbReference type="PANTHER" id="PTHR43859:SF4">
    <property type="entry name" value="BUTANOATE--COA LIGASE AAE1-RELATED"/>
    <property type="match status" value="1"/>
</dbReference>
<dbReference type="RefSeq" id="WP_136907814.1">
    <property type="nucleotide sequence ID" value="NZ_SUMD01000002.1"/>
</dbReference>
<evidence type="ECO:0000313" key="8">
    <source>
        <dbReference type="Proteomes" id="UP000305109"/>
    </source>
</evidence>
<name>A0ABY2RQP2_9NOCA</name>
<evidence type="ECO:0000256" key="3">
    <source>
        <dbReference type="ARBA" id="ARBA00022832"/>
    </source>
</evidence>
<gene>
    <name evidence="7" type="ORF">FCG67_05430</name>
</gene>
<dbReference type="InterPro" id="IPR045851">
    <property type="entry name" value="AMP-bd_C_sf"/>
</dbReference>
<dbReference type="Gene3D" id="3.30.300.30">
    <property type="match status" value="1"/>
</dbReference>
<dbReference type="Proteomes" id="UP000305109">
    <property type="component" value="Unassembled WGS sequence"/>
</dbReference>
<evidence type="ECO:0000256" key="2">
    <source>
        <dbReference type="ARBA" id="ARBA00022598"/>
    </source>
</evidence>
<dbReference type="InterPro" id="IPR025110">
    <property type="entry name" value="AMP-bd_C"/>
</dbReference>
<sequence>MSTTPTAHNSELSPLRFLERSAAVFPERTAIIHGHRHYTYREFAAEVEQLAHALRGRIEPGDRVAYLSPNTPELLMAHFAVPLAGGVLIALNSRLAGPELEYILEHSGTRILFVDSEFLGSVTTVRDRVTSVHEIVEIPDSTITLADPVTGIATAVYDDFLRTVDAAQSEPLVWGVDDEQRTIAINYTSGTTGKPKGVMYSHRGAYLNSFGETFHNGFTGNTKYLWTLPMFHCNGWCTPWAVTAAGGTHMCLRAVRADAIWDAIDTLGITNLCGAPTVCSTIADAPQAHPLSTPLRITTAGAPPSPTVIEQLETLGATVVHVYGLTEVYGPYTICEYQESWDGCSAEERAVLISRQGVGMLQAETARIVDPQMRDVPADGKTTGEIVLRGNNVMLGYYRDPEATAEAFAGGWFHTGDLGVMHPDGYIQLKDRAKDIIISGGENISTVEVEQAIVSHPAVADVAVVGVPDEKWGERPKAFVLLRPGAEATVDQLVAHTRGLLAGYKVPRDIAFATDLPRTPTGKILKYQLRSGAEAATRG</sequence>
<dbReference type="EMBL" id="SUMD01000002">
    <property type="protein sequence ID" value="TJZ80303.1"/>
    <property type="molecule type" value="Genomic_DNA"/>
</dbReference>
<feature type="domain" description="AMP-dependent synthetase/ligase" evidence="5">
    <location>
        <begin position="18"/>
        <end position="398"/>
    </location>
</feature>
<protein>
    <submittedName>
        <fullName evidence="7">Long-chain-fatty-acid--CoA ligase</fullName>
    </submittedName>
</protein>
<dbReference type="InterPro" id="IPR000873">
    <property type="entry name" value="AMP-dep_synth/lig_dom"/>
</dbReference>
<dbReference type="Pfam" id="PF13193">
    <property type="entry name" value="AMP-binding_C"/>
    <property type="match status" value="1"/>
</dbReference>
<dbReference type="GO" id="GO:0016874">
    <property type="term" value="F:ligase activity"/>
    <property type="evidence" value="ECO:0007669"/>
    <property type="project" value="UniProtKB-KW"/>
</dbReference>
<keyword evidence="3" id="KW-0276">Fatty acid metabolism</keyword>
<keyword evidence="8" id="KW-1185">Reference proteome</keyword>